<accession>A0A1G6YSZ6</accession>
<protein>
    <submittedName>
        <fullName evidence="2">Putative spermidine/putrescine transport system substrate-binding protein</fullName>
    </submittedName>
</protein>
<name>A0A1G6YSZ6_9PROT</name>
<dbReference type="OrthoDB" id="9815444at2"/>
<sequence length="382" mass="40999">MKDRDPTPTAAGFSRRRVLAGLAALAGLAVPPTPGRAETDPTSLTIATWGGVYEAAQRAALFDPFTAATGIVIETARHDGGPDVPGRPEARGWDLIDMGAADAGAACAAGLLVPLDTAALPAPPPGGGATREDFLPGSFGRCALAHSTFATVVAYDDRAFPGRKPASIADVFDIEAFPGKRAFRRNPGALMEWALMAVGVPRAQIYDLLSTDRGIRLALRELDRIREHILWWEAAEAPVELLESGAAVMASGFNGRFFDARVMRDRPIIIIWDGQLVAQEAWAIPAAADPAHRAAAERFIRFATGPDRQAALAERLPYGPTRRSALERIGLHPVAGVPMADHLPTAPHRMDRALVIDSAWYANTEALRRRRFEAWLAEGAED</sequence>
<reference evidence="2 3" key="1">
    <citation type="submission" date="2016-10" db="EMBL/GenBank/DDBJ databases">
        <authorList>
            <person name="de Groot N.N."/>
        </authorList>
    </citation>
    <scope>NUCLEOTIDE SEQUENCE [LARGE SCALE GENOMIC DNA]</scope>
    <source>
        <strain evidence="2 3">ATCC 700224</strain>
    </source>
</reference>
<gene>
    <name evidence="2" type="ORF">SAMN05421720_10298</name>
</gene>
<keyword evidence="3" id="KW-1185">Reference proteome</keyword>
<keyword evidence="1" id="KW-0732">Signal</keyword>
<dbReference type="AlphaFoldDB" id="A0A1G6YSZ6"/>
<dbReference type="PANTHER" id="PTHR30222:SF2">
    <property type="entry name" value="ABC TRANSPORTER SUBSTRATE-BINDING PROTEIN"/>
    <property type="match status" value="1"/>
</dbReference>
<dbReference type="RefSeq" id="WP_092782445.1">
    <property type="nucleotide sequence ID" value="NZ_FNAP01000002.1"/>
</dbReference>
<organism evidence="2 3">
    <name type="scientific">Rhodospira trueperi</name>
    <dbReference type="NCBI Taxonomy" id="69960"/>
    <lineage>
        <taxon>Bacteria</taxon>
        <taxon>Pseudomonadati</taxon>
        <taxon>Pseudomonadota</taxon>
        <taxon>Alphaproteobacteria</taxon>
        <taxon>Rhodospirillales</taxon>
        <taxon>Rhodospirillaceae</taxon>
        <taxon>Rhodospira</taxon>
    </lineage>
</organism>
<dbReference type="InterPro" id="IPR006059">
    <property type="entry name" value="SBP"/>
</dbReference>
<dbReference type="PANTHER" id="PTHR30222">
    <property type="entry name" value="SPERMIDINE/PUTRESCINE-BINDING PERIPLASMIC PROTEIN"/>
    <property type="match status" value="1"/>
</dbReference>
<dbReference type="STRING" id="69960.SAMN05421720_10298"/>
<evidence type="ECO:0000313" key="3">
    <source>
        <dbReference type="Proteomes" id="UP000199412"/>
    </source>
</evidence>
<dbReference type="Gene3D" id="3.40.190.10">
    <property type="entry name" value="Periplasmic binding protein-like II"/>
    <property type="match status" value="2"/>
</dbReference>
<dbReference type="Proteomes" id="UP000199412">
    <property type="component" value="Unassembled WGS sequence"/>
</dbReference>
<dbReference type="Pfam" id="PF13416">
    <property type="entry name" value="SBP_bac_8"/>
    <property type="match status" value="1"/>
</dbReference>
<proteinExistence type="predicted"/>
<dbReference type="SUPFAM" id="SSF53850">
    <property type="entry name" value="Periplasmic binding protein-like II"/>
    <property type="match status" value="1"/>
</dbReference>
<evidence type="ECO:0000313" key="2">
    <source>
        <dbReference type="EMBL" id="SDD92767.1"/>
    </source>
</evidence>
<dbReference type="InterPro" id="IPR006311">
    <property type="entry name" value="TAT_signal"/>
</dbReference>
<evidence type="ECO:0000256" key="1">
    <source>
        <dbReference type="ARBA" id="ARBA00022729"/>
    </source>
</evidence>
<dbReference type="EMBL" id="FNAP01000002">
    <property type="protein sequence ID" value="SDD92767.1"/>
    <property type="molecule type" value="Genomic_DNA"/>
</dbReference>
<dbReference type="PROSITE" id="PS51318">
    <property type="entry name" value="TAT"/>
    <property type="match status" value="1"/>
</dbReference>